<feature type="transmembrane region" description="Helical" evidence="6">
    <location>
        <begin position="200"/>
        <end position="223"/>
    </location>
</feature>
<evidence type="ECO:0000313" key="8">
    <source>
        <dbReference type="Proteomes" id="UP000320333"/>
    </source>
</evidence>
<dbReference type="AlphaFoldDB" id="A0A507FPD3"/>
<name>A0A507FPD3_9FUNG</name>
<keyword evidence="3 6" id="KW-1133">Transmembrane helix</keyword>
<feature type="compositionally biased region" description="Polar residues" evidence="5">
    <location>
        <begin position="11"/>
        <end position="34"/>
    </location>
</feature>
<sequence length="550" mass="60341">MGKATPRRRTPTNGSSAPSNVSGQPQMNTVSSGAAATGSEKRGHALTKPAAGGKGIQSELPDFILLIILYLLQGVPLGLIMGSVPFLLKSKLSFGDIALFSLSSYPYSLKLLWSPIVDSIYNKSIGRRKSWIVPIQAVTGVFLIFLSRSIDIYVSPESSEPVPVTFLALTFASLVFLCATQDIAVDGWALTLLSEENKAYASTAQTIGLNSGYFLSFTVFLALNSREFCEKYLGVQEGPLVLLGQYLAFWGVMFLVCDLWLIFVKKEDPELEEPAENEMQIVYKHIFQVINLPNMRQLIFMTMVSKIGFMAHDSVSALKLLEKGFSKEDLALTVLIDFPIQIFVGYYVAKWSTGPRPLRPWLNAYYVRLGFSILGMLIVSSVPKTIGTSYFLFVILFSVLNSMVSTVMFVGVGSYYTKISDPRIGGTYMTLLNTINNLAGTWPKYFVLKFVDYFTDAHCSGGRVAERGFSCTSEVSKKECSKLGGVCALGQDGYYPVSLVCVVVGVVVLFTVVRPTVLALEKVPDAAWRVARDGDEGDESAQLMAGNKRD</sequence>
<comment type="subcellular location">
    <subcellularLocation>
        <location evidence="1">Membrane</location>
        <topology evidence="1">Multi-pass membrane protein</topology>
    </subcellularLocation>
</comment>
<evidence type="ECO:0000256" key="4">
    <source>
        <dbReference type="ARBA" id="ARBA00023136"/>
    </source>
</evidence>
<dbReference type="EMBL" id="QEAP01000026">
    <property type="protein sequence ID" value="TPX77196.1"/>
    <property type="molecule type" value="Genomic_DNA"/>
</dbReference>
<dbReference type="STRING" id="246404.A0A507FPD3"/>
<dbReference type="InterPro" id="IPR024371">
    <property type="entry name" value="AcetylCoA_trans_1-like"/>
</dbReference>
<evidence type="ECO:0008006" key="9">
    <source>
        <dbReference type="Google" id="ProtNLM"/>
    </source>
</evidence>
<feature type="transmembrane region" description="Helical" evidence="6">
    <location>
        <begin position="330"/>
        <end position="349"/>
    </location>
</feature>
<feature type="transmembrane region" description="Helical" evidence="6">
    <location>
        <begin position="63"/>
        <end position="86"/>
    </location>
</feature>
<keyword evidence="4 6" id="KW-0472">Membrane</keyword>
<feature type="transmembrane region" description="Helical" evidence="6">
    <location>
        <begin position="92"/>
        <end position="109"/>
    </location>
</feature>
<evidence type="ECO:0000256" key="1">
    <source>
        <dbReference type="ARBA" id="ARBA00004141"/>
    </source>
</evidence>
<feature type="transmembrane region" description="Helical" evidence="6">
    <location>
        <begin position="243"/>
        <end position="263"/>
    </location>
</feature>
<protein>
    <recommendedName>
        <fullName evidence="9">Acetyl-coenzyme A transporter</fullName>
    </recommendedName>
</protein>
<dbReference type="SUPFAM" id="SSF103473">
    <property type="entry name" value="MFS general substrate transporter"/>
    <property type="match status" value="1"/>
</dbReference>
<proteinExistence type="predicted"/>
<evidence type="ECO:0000256" key="6">
    <source>
        <dbReference type="SAM" id="Phobius"/>
    </source>
</evidence>
<dbReference type="FunFam" id="1.20.1250.20:FF:000289">
    <property type="entry name" value="Acetyl-coenzyme A transporter 1"/>
    <property type="match status" value="1"/>
</dbReference>
<dbReference type="GO" id="GO:0035348">
    <property type="term" value="P:acetyl-CoA transmembrane transport"/>
    <property type="evidence" value="ECO:0007669"/>
    <property type="project" value="InterPro"/>
</dbReference>
<dbReference type="Gene3D" id="1.20.1250.20">
    <property type="entry name" value="MFS general substrate transporter like domains"/>
    <property type="match status" value="1"/>
</dbReference>
<evidence type="ECO:0000256" key="5">
    <source>
        <dbReference type="SAM" id="MobiDB-lite"/>
    </source>
</evidence>
<dbReference type="GO" id="GO:0016020">
    <property type="term" value="C:membrane"/>
    <property type="evidence" value="ECO:0007669"/>
    <property type="project" value="UniProtKB-SubCell"/>
</dbReference>
<dbReference type="OrthoDB" id="6415790at2759"/>
<keyword evidence="2 6" id="KW-0812">Transmembrane</keyword>
<evidence type="ECO:0000256" key="3">
    <source>
        <dbReference type="ARBA" id="ARBA00022989"/>
    </source>
</evidence>
<feature type="transmembrane region" description="Helical" evidence="6">
    <location>
        <begin position="361"/>
        <end position="379"/>
    </location>
</feature>
<reference evidence="7 8" key="1">
    <citation type="journal article" date="2019" name="Sci. Rep.">
        <title>Comparative genomics of chytrid fungi reveal insights into the obligate biotrophic and pathogenic lifestyle of Synchytrium endobioticum.</title>
        <authorList>
            <person name="van de Vossenberg B.T.L.H."/>
            <person name="Warris S."/>
            <person name="Nguyen H.D.T."/>
            <person name="van Gent-Pelzer M.P.E."/>
            <person name="Joly D.L."/>
            <person name="van de Geest H.C."/>
            <person name="Bonants P.J.M."/>
            <person name="Smith D.S."/>
            <person name="Levesque C.A."/>
            <person name="van der Lee T.A.J."/>
        </authorList>
    </citation>
    <scope>NUCLEOTIDE SEQUENCE [LARGE SCALE GENOMIC DNA]</scope>
    <source>
        <strain evidence="7 8">CBS 675.73</strain>
    </source>
</reference>
<comment type="caution">
    <text evidence="7">The sequence shown here is derived from an EMBL/GenBank/DDBJ whole genome shotgun (WGS) entry which is preliminary data.</text>
</comment>
<dbReference type="GO" id="GO:0008521">
    <property type="term" value="F:acetyl-CoA transmembrane transporter activity"/>
    <property type="evidence" value="ECO:0007669"/>
    <property type="project" value="InterPro"/>
</dbReference>
<accession>A0A507FPD3</accession>
<feature type="transmembrane region" description="Helical" evidence="6">
    <location>
        <begin position="493"/>
        <end position="513"/>
    </location>
</feature>
<organism evidence="7 8">
    <name type="scientific">Chytriomyces confervae</name>
    <dbReference type="NCBI Taxonomy" id="246404"/>
    <lineage>
        <taxon>Eukaryota</taxon>
        <taxon>Fungi</taxon>
        <taxon>Fungi incertae sedis</taxon>
        <taxon>Chytridiomycota</taxon>
        <taxon>Chytridiomycota incertae sedis</taxon>
        <taxon>Chytridiomycetes</taxon>
        <taxon>Chytridiales</taxon>
        <taxon>Chytriomycetaceae</taxon>
        <taxon>Chytriomyces</taxon>
    </lineage>
</organism>
<keyword evidence="8" id="KW-1185">Reference proteome</keyword>
<evidence type="ECO:0000256" key="2">
    <source>
        <dbReference type="ARBA" id="ARBA00022692"/>
    </source>
</evidence>
<dbReference type="Pfam" id="PF13000">
    <property type="entry name" value="Acatn"/>
    <property type="match status" value="2"/>
</dbReference>
<feature type="region of interest" description="Disordered" evidence="5">
    <location>
        <begin position="1"/>
        <end position="53"/>
    </location>
</feature>
<evidence type="ECO:0000313" key="7">
    <source>
        <dbReference type="EMBL" id="TPX77196.1"/>
    </source>
</evidence>
<feature type="transmembrane region" description="Helical" evidence="6">
    <location>
        <begin position="391"/>
        <end position="416"/>
    </location>
</feature>
<dbReference type="Proteomes" id="UP000320333">
    <property type="component" value="Unassembled WGS sequence"/>
</dbReference>
<gene>
    <name evidence="7" type="ORF">CcCBS67573_g01550</name>
</gene>
<feature type="compositionally biased region" description="Basic residues" evidence="5">
    <location>
        <begin position="1"/>
        <end position="10"/>
    </location>
</feature>
<dbReference type="InterPro" id="IPR036259">
    <property type="entry name" value="MFS_trans_sf"/>
</dbReference>
<feature type="transmembrane region" description="Helical" evidence="6">
    <location>
        <begin position="130"/>
        <end position="150"/>
    </location>
</feature>
<dbReference type="InterPro" id="IPR004752">
    <property type="entry name" value="AmpG_permease/AT-1"/>
</dbReference>
<dbReference type="PANTHER" id="PTHR12778:SF9">
    <property type="entry name" value="ACETYL-COENZYME A TRANSPORTER 1"/>
    <property type="match status" value="1"/>
</dbReference>
<feature type="transmembrane region" description="Helical" evidence="6">
    <location>
        <begin position="162"/>
        <end position="179"/>
    </location>
</feature>
<dbReference type="PANTHER" id="PTHR12778">
    <property type="entry name" value="SOLUTE CARRIER FAMILY 33 ACETYL-COA TRANSPORTER -RELATED"/>
    <property type="match status" value="1"/>
</dbReference>